<evidence type="ECO:0000313" key="2">
    <source>
        <dbReference type="Proteomes" id="UP000023541"/>
    </source>
</evidence>
<proteinExistence type="predicted"/>
<protein>
    <recommendedName>
        <fullName evidence="3">Acyl-CoA dehydrogenase</fullName>
    </recommendedName>
</protein>
<dbReference type="EMBL" id="AQRA01000006">
    <property type="protein sequence ID" value="EZH73281.1"/>
    <property type="molecule type" value="Genomic_DNA"/>
</dbReference>
<keyword evidence="2" id="KW-1185">Reference proteome</keyword>
<sequence length="381" mass="43474">MIIDHQKVNKKTELDKVCDKLYEVEKTKNYKEFYAFIKTTKLPFIPCHEKNIETVYQECFGVLHKIGKISIPVSVALSMHYYILASLSSFPFSKKSMQYWKREALLKKIEKEQILIANTGSVRTFKEVSGNKGIVAQKERNRYIINGRAPYMSLSGVADYLVFTATLTKGTKAVFFLPANDDKIKFENAAFGDTMKGSFTKSVIFKNLIVSSTNVIKLDNTNEERCELLIYQRSWFQALVPASYLGAAFCVILHLKAFSQKKIKNDKKLCESDHFLNSLGELMIKYKTGYMLCEHAGTTIANFEKGNKASLEKIFETSVGAKYFSTHFSEEIINKARYIMGSEFLSSNSLTNKIYKEIVYGVLQPMTDIDIKEHFGKSLLM</sequence>
<name>A0A023BTE3_9FLAO</name>
<reference evidence="1 2" key="1">
    <citation type="submission" date="2014-04" db="EMBL/GenBank/DDBJ databases">
        <title>Aquimarina sp. 22II-S11-z7 Genome Sequencing.</title>
        <authorList>
            <person name="Lai Q."/>
        </authorList>
    </citation>
    <scope>NUCLEOTIDE SEQUENCE [LARGE SCALE GENOMIC DNA]</scope>
    <source>
        <strain evidence="1 2">22II-S11-z7</strain>
    </source>
</reference>
<dbReference type="GO" id="GO:0016627">
    <property type="term" value="F:oxidoreductase activity, acting on the CH-CH group of donors"/>
    <property type="evidence" value="ECO:0007669"/>
    <property type="project" value="InterPro"/>
</dbReference>
<dbReference type="SUPFAM" id="SSF56645">
    <property type="entry name" value="Acyl-CoA dehydrogenase NM domain-like"/>
    <property type="match status" value="1"/>
</dbReference>
<gene>
    <name evidence="1" type="ORF">ATO12_19970</name>
</gene>
<evidence type="ECO:0008006" key="3">
    <source>
        <dbReference type="Google" id="ProtNLM"/>
    </source>
</evidence>
<dbReference type="Proteomes" id="UP000023541">
    <property type="component" value="Unassembled WGS sequence"/>
</dbReference>
<dbReference type="InterPro" id="IPR046373">
    <property type="entry name" value="Acyl-CoA_Oxase/DH_mid-dom_sf"/>
</dbReference>
<comment type="caution">
    <text evidence="1">The sequence shown here is derived from an EMBL/GenBank/DDBJ whole genome shotgun (WGS) entry which is preliminary data.</text>
</comment>
<accession>A0A023BTE3</accession>
<dbReference type="eggNOG" id="COG1960">
    <property type="taxonomic scope" value="Bacteria"/>
</dbReference>
<dbReference type="InterPro" id="IPR009100">
    <property type="entry name" value="AcylCoA_DH/oxidase_NM_dom_sf"/>
</dbReference>
<dbReference type="AlphaFoldDB" id="A0A023BTE3"/>
<organism evidence="1 2">
    <name type="scientific">Aquimarina atlantica</name>
    <dbReference type="NCBI Taxonomy" id="1317122"/>
    <lineage>
        <taxon>Bacteria</taxon>
        <taxon>Pseudomonadati</taxon>
        <taxon>Bacteroidota</taxon>
        <taxon>Flavobacteriia</taxon>
        <taxon>Flavobacteriales</taxon>
        <taxon>Flavobacteriaceae</taxon>
        <taxon>Aquimarina</taxon>
    </lineage>
</organism>
<dbReference type="STRING" id="1317122.ATO12_19970"/>
<dbReference type="Gene3D" id="2.40.110.10">
    <property type="entry name" value="Butyryl-CoA Dehydrogenase, subunit A, domain 2"/>
    <property type="match status" value="1"/>
</dbReference>
<evidence type="ECO:0000313" key="1">
    <source>
        <dbReference type="EMBL" id="EZH73281.1"/>
    </source>
</evidence>